<dbReference type="OrthoDB" id="9793390at2"/>
<dbReference type="GO" id="GO:0005886">
    <property type="term" value="C:plasma membrane"/>
    <property type="evidence" value="ECO:0007669"/>
    <property type="project" value="UniProtKB-SubCell"/>
</dbReference>
<dbReference type="PANTHER" id="PTHR21716:SF53">
    <property type="entry name" value="PERMEASE PERM-RELATED"/>
    <property type="match status" value="1"/>
</dbReference>
<dbReference type="Pfam" id="PF01594">
    <property type="entry name" value="AI-2E_transport"/>
    <property type="match status" value="1"/>
</dbReference>
<feature type="transmembrane region" description="Helical" evidence="8">
    <location>
        <begin position="314"/>
        <end position="341"/>
    </location>
</feature>
<comment type="subcellular location">
    <subcellularLocation>
        <location evidence="1">Cell membrane</location>
        <topology evidence="1">Multi-pass membrane protein</topology>
    </subcellularLocation>
</comment>
<dbReference type="AlphaFoldDB" id="A0A1N7N6A5"/>
<gene>
    <name evidence="9" type="ORF">SAMN05421790_1083</name>
</gene>
<dbReference type="InterPro" id="IPR002549">
    <property type="entry name" value="AI-2E-like"/>
</dbReference>
<accession>A0A1N7N6A5</accession>
<name>A0A1N7N6A5_9BACL</name>
<keyword evidence="10" id="KW-1185">Reference proteome</keyword>
<dbReference type="Proteomes" id="UP000186795">
    <property type="component" value="Unassembled WGS sequence"/>
</dbReference>
<comment type="similarity">
    <text evidence="2">Belongs to the autoinducer-2 exporter (AI-2E) (TC 2.A.86) family.</text>
</comment>
<dbReference type="GO" id="GO:0055085">
    <property type="term" value="P:transmembrane transport"/>
    <property type="evidence" value="ECO:0007669"/>
    <property type="project" value="TreeGrafter"/>
</dbReference>
<feature type="transmembrane region" description="Helical" evidence="8">
    <location>
        <begin position="12"/>
        <end position="30"/>
    </location>
</feature>
<evidence type="ECO:0000256" key="8">
    <source>
        <dbReference type="SAM" id="Phobius"/>
    </source>
</evidence>
<evidence type="ECO:0000313" key="10">
    <source>
        <dbReference type="Proteomes" id="UP000186795"/>
    </source>
</evidence>
<feature type="transmembrane region" description="Helical" evidence="8">
    <location>
        <begin position="66"/>
        <end position="90"/>
    </location>
</feature>
<feature type="transmembrane region" description="Helical" evidence="8">
    <location>
        <begin position="36"/>
        <end position="54"/>
    </location>
</feature>
<dbReference type="EMBL" id="FTOD01000008">
    <property type="protein sequence ID" value="SIS93882.1"/>
    <property type="molecule type" value="Genomic_DNA"/>
</dbReference>
<feature type="transmembrane region" description="Helical" evidence="8">
    <location>
        <begin position="156"/>
        <end position="181"/>
    </location>
</feature>
<feature type="transmembrane region" description="Helical" evidence="8">
    <location>
        <begin position="270"/>
        <end position="294"/>
    </location>
</feature>
<reference evidence="10" key="1">
    <citation type="submission" date="2017-01" db="EMBL/GenBank/DDBJ databases">
        <authorList>
            <person name="Varghese N."/>
            <person name="Submissions S."/>
        </authorList>
    </citation>
    <scope>NUCLEOTIDE SEQUENCE [LARGE SCALE GENOMIC DNA]</scope>
    <source>
        <strain evidence="10">DSM 45196</strain>
    </source>
</reference>
<keyword evidence="4" id="KW-1003">Cell membrane</keyword>
<evidence type="ECO:0000256" key="7">
    <source>
        <dbReference type="ARBA" id="ARBA00023136"/>
    </source>
</evidence>
<evidence type="ECO:0000313" key="9">
    <source>
        <dbReference type="EMBL" id="SIS93882.1"/>
    </source>
</evidence>
<evidence type="ECO:0000256" key="2">
    <source>
        <dbReference type="ARBA" id="ARBA00009773"/>
    </source>
</evidence>
<feature type="transmembrane region" description="Helical" evidence="8">
    <location>
        <begin position="245"/>
        <end position="263"/>
    </location>
</feature>
<keyword evidence="3" id="KW-0813">Transport</keyword>
<keyword evidence="7 8" id="KW-0472">Membrane</keyword>
<evidence type="ECO:0000256" key="4">
    <source>
        <dbReference type="ARBA" id="ARBA00022475"/>
    </source>
</evidence>
<dbReference type="RefSeq" id="WP_009710012.1">
    <property type="nucleotide sequence ID" value="NZ_CP048103.1"/>
</dbReference>
<organism evidence="9 10">
    <name type="scientific">Kroppenstedtia eburnea</name>
    <dbReference type="NCBI Taxonomy" id="714067"/>
    <lineage>
        <taxon>Bacteria</taxon>
        <taxon>Bacillati</taxon>
        <taxon>Bacillota</taxon>
        <taxon>Bacilli</taxon>
        <taxon>Bacillales</taxon>
        <taxon>Thermoactinomycetaceae</taxon>
        <taxon>Kroppenstedtia</taxon>
    </lineage>
</organism>
<feature type="transmembrane region" description="Helical" evidence="8">
    <location>
        <begin position="222"/>
        <end position="239"/>
    </location>
</feature>
<keyword evidence="6 8" id="KW-1133">Transmembrane helix</keyword>
<keyword evidence="5 8" id="KW-0812">Transmembrane</keyword>
<evidence type="ECO:0000256" key="3">
    <source>
        <dbReference type="ARBA" id="ARBA00022448"/>
    </source>
</evidence>
<sequence length="368" mass="41158">MPQTKPFRIGYGILLAFLIIFVGTKISFIFRPLVVLVQTLFFPFLLAGVLYYLFRPVVRFFEKRGVARIYSILLIYLLFVGLMILSVFLIGSPLQEQVTRLVENSDDLIAKLGDSLVKLKKNPYVGKYFEQQNLESLTQDITDYLSSSASIIFSNIANFIGVLTNIIIVFVTVPFILFYMLKDGETAPKQVLRFLPSTQRTEGKRILADMDQAISSFIQGQVLVSLCVGVLTYIGYLIIRLDYSLILALVTMFTNVIPFIGPLMGAIPALIVGIIVSPWMALKVLIVIVVVQQLDSNFISPQVMGRTLKIHPLTIILLLLVAGSLGGFLGLLLAVPTYAVLKVVVSHTYRLILLRTRRNEKNTESDTK</sequence>
<dbReference type="PANTHER" id="PTHR21716">
    <property type="entry name" value="TRANSMEMBRANE PROTEIN"/>
    <property type="match status" value="1"/>
</dbReference>
<proteinExistence type="inferred from homology"/>
<evidence type="ECO:0000256" key="5">
    <source>
        <dbReference type="ARBA" id="ARBA00022692"/>
    </source>
</evidence>
<protein>
    <submittedName>
        <fullName evidence="9">Predicted PurR-regulated permease PerM</fullName>
    </submittedName>
</protein>
<evidence type="ECO:0000256" key="1">
    <source>
        <dbReference type="ARBA" id="ARBA00004651"/>
    </source>
</evidence>
<evidence type="ECO:0000256" key="6">
    <source>
        <dbReference type="ARBA" id="ARBA00022989"/>
    </source>
</evidence>